<sequence length="108" mass="13018">MYKNRELTLFTEALEKTQYDIIYRDGITGNKLLQIVRRYKGTYDIIKNSSEIEGFTFENELRQLVNQEYATRRKQNGRIRQENIDANNLISIVKRLIREDRFKKILDK</sequence>
<reference evidence="1" key="1">
    <citation type="submission" date="2021-06" db="EMBL/GenBank/DDBJ databases">
        <authorList>
            <person name="Gannon L."/>
            <person name="Redgwell R T."/>
            <person name="Michniewski S."/>
            <person name="Harrison D C."/>
            <person name="Millard A."/>
        </authorList>
    </citation>
    <scope>NUCLEOTIDE SEQUENCE</scope>
</reference>
<name>A0A8D9FQK7_9VIRU</name>
<organism evidence="1">
    <name type="scientific">uncultured marine phage</name>
    <dbReference type="NCBI Taxonomy" id="707152"/>
    <lineage>
        <taxon>Viruses</taxon>
        <taxon>environmental samples</taxon>
    </lineage>
</organism>
<accession>A0A8D9FQK7</accession>
<dbReference type="EMBL" id="OU342829">
    <property type="protein sequence ID" value="CAG7581460.1"/>
    <property type="molecule type" value="Genomic_DNA"/>
</dbReference>
<proteinExistence type="predicted"/>
<protein>
    <submittedName>
        <fullName evidence="1">Uncharacterized protein</fullName>
    </submittedName>
</protein>
<evidence type="ECO:0000313" key="1">
    <source>
        <dbReference type="EMBL" id="CAG7581460.1"/>
    </source>
</evidence>
<gene>
    <name evidence="1" type="ORF">SLAVMIC_00853</name>
</gene>